<dbReference type="Gene3D" id="3.90.1670.10">
    <property type="entry name" value="FdhE-like domain"/>
    <property type="match status" value="1"/>
</dbReference>
<dbReference type="AlphaFoldDB" id="A0A7C2VGR7"/>
<feature type="domain" description="FdhE central" evidence="2">
    <location>
        <begin position="139"/>
        <end position="176"/>
    </location>
</feature>
<name>A0A7C2VGR7_9AQUI</name>
<dbReference type="PANTHER" id="PTHR37689">
    <property type="entry name" value="PROTEIN FDHE"/>
    <property type="match status" value="1"/>
</dbReference>
<dbReference type="GO" id="GO:0005829">
    <property type="term" value="C:cytosol"/>
    <property type="evidence" value="ECO:0007669"/>
    <property type="project" value="TreeGrafter"/>
</dbReference>
<evidence type="ECO:0000256" key="1">
    <source>
        <dbReference type="ARBA" id="ARBA00022490"/>
    </source>
</evidence>
<dbReference type="GO" id="GO:0008199">
    <property type="term" value="F:ferric iron binding"/>
    <property type="evidence" value="ECO:0007669"/>
    <property type="project" value="TreeGrafter"/>
</dbReference>
<dbReference type="GO" id="GO:0051604">
    <property type="term" value="P:protein maturation"/>
    <property type="evidence" value="ECO:0007669"/>
    <property type="project" value="TreeGrafter"/>
</dbReference>
<evidence type="ECO:0000259" key="3">
    <source>
        <dbReference type="Pfam" id="PF24860"/>
    </source>
</evidence>
<comment type="caution">
    <text evidence="4">The sequence shown here is derived from an EMBL/GenBank/DDBJ whole genome shotgun (WGS) entry which is preliminary data.</text>
</comment>
<dbReference type="PANTHER" id="PTHR37689:SF1">
    <property type="entry name" value="PROTEIN FDHE"/>
    <property type="match status" value="1"/>
</dbReference>
<dbReference type="Pfam" id="PF24860">
    <property type="entry name" value="FdhE_C"/>
    <property type="match status" value="1"/>
</dbReference>
<evidence type="ECO:0000259" key="2">
    <source>
        <dbReference type="Pfam" id="PF24859"/>
    </source>
</evidence>
<dbReference type="EMBL" id="DSFP01000028">
    <property type="protein sequence ID" value="HEW45516.1"/>
    <property type="molecule type" value="Genomic_DNA"/>
</dbReference>
<reference evidence="4" key="1">
    <citation type="journal article" date="2020" name="mSystems">
        <title>Genome- and Community-Level Interaction Insights into Carbon Utilization and Element Cycling Functions of Hydrothermarchaeota in Hydrothermal Sediment.</title>
        <authorList>
            <person name="Zhou Z."/>
            <person name="Liu Y."/>
            <person name="Xu W."/>
            <person name="Pan J."/>
            <person name="Luo Z.H."/>
            <person name="Li M."/>
        </authorList>
    </citation>
    <scope>NUCLEOTIDE SEQUENCE [LARGE SCALE GENOMIC DNA]</scope>
    <source>
        <strain evidence="4">SpSt-132</strain>
    </source>
</reference>
<accession>A0A7C2VGR7</accession>
<gene>
    <name evidence="4" type="primary">fdhE</name>
    <name evidence="4" type="ORF">ENO47_02430</name>
</gene>
<evidence type="ECO:0000313" key="4">
    <source>
        <dbReference type="EMBL" id="HEW45516.1"/>
    </source>
</evidence>
<dbReference type="InterPro" id="IPR056796">
    <property type="entry name" value="FdhE_C"/>
</dbReference>
<dbReference type="InterPro" id="IPR006452">
    <property type="entry name" value="Formate_DH_accessory"/>
</dbReference>
<proteinExistence type="predicted"/>
<dbReference type="InterPro" id="IPR024064">
    <property type="entry name" value="FdhE-like_sf"/>
</dbReference>
<dbReference type="InterPro" id="IPR056797">
    <property type="entry name" value="FdhE_central"/>
</dbReference>
<organism evidence="4">
    <name type="scientific">Hydrogenobacter sp</name>
    <dbReference type="NCBI Taxonomy" id="2152829"/>
    <lineage>
        <taxon>Bacteria</taxon>
        <taxon>Pseudomonadati</taxon>
        <taxon>Aquificota</taxon>
        <taxon>Aquificia</taxon>
        <taxon>Aquificales</taxon>
        <taxon>Aquificaceae</taxon>
        <taxon>Hydrogenobacter</taxon>
    </lineage>
</organism>
<dbReference type="SUPFAM" id="SSF144020">
    <property type="entry name" value="FdhE-like"/>
    <property type="match status" value="1"/>
</dbReference>
<dbReference type="CDD" id="cd16341">
    <property type="entry name" value="FdhE"/>
    <property type="match status" value="1"/>
</dbReference>
<keyword evidence="1" id="KW-0963">Cytoplasm</keyword>
<protein>
    <submittedName>
        <fullName evidence="4">Formate dehydrogenase accessory protein FdhE</fullName>
    </submittedName>
</protein>
<sequence length="255" mass="30394">MSTNIFKQREKEYALERLRVLKGKYPEALEVLNFYEHILRYQREAYQSIKDKDWRKGIKWFYRLLDICMENGNEEISKRAEEFKGLEKAVVEKMIGDFIKEKKAEPIDRFLFLSFLNPFYERFAESMEVDKENWLKTKCPVCGFKPSVSYIADSQEVEGGRFLRCVLCNTDWLYNRNRCVNCGNEDDKEMDYYYQEENRAVQLQVCQKCGHYIKLIDMRLDGLAVPHVEDVATLILDLWAKERGFVKFENNIFGL</sequence>
<feature type="domain" description="FdhE C-terminal" evidence="3">
    <location>
        <begin position="178"/>
        <end position="252"/>
    </location>
</feature>
<dbReference type="Pfam" id="PF24859">
    <property type="entry name" value="FdhE_central"/>
    <property type="match status" value="1"/>
</dbReference>